<gene>
    <name evidence="14" type="primary">rimN</name>
    <name evidence="13" type="ORF">AXF12_07745</name>
    <name evidence="14" type="ORF">SAMEA44541418_00146</name>
</gene>
<name>A0AAX2GXG8_9FLAO</name>
<proteinExistence type="inferred from homology"/>
<dbReference type="GO" id="GO:0006450">
    <property type="term" value="P:regulation of translational fidelity"/>
    <property type="evidence" value="ECO:0007669"/>
    <property type="project" value="TreeGrafter"/>
</dbReference>
<evidence type="ECO:0000256" key="5">
    <source>
        <dbReference type="ARBA" id="ARBA00022679"/>
    </source>
</evidence>
<dbReference type="InterPro" id="IPR050156">
    <property type="entry name" value="TC-AMP_synthase_SUA5"/>
</dbReference>
<dbReference type="NCBIfam" id="TIGR00057">
    <property type="entry name" value="L-threonylcarbamoyladenylate synthase"/>
    <property type="match status" value="1"/>
</dbReference>
<dbReference type="Pfam" id="PF01300">
    <property type="entry name" value="Sua5_yciO_yrdC"/>
    <property type="match status" value="1"/>
</dbReference>
<evidence type="ECO:0000256" key="7">
    <source>
        <dbReference type="ARBA" id="ARBA00022695"/>
    </source>
</evidence>
<evidence type="ECO:0000256" key="9">
    <source>
        <dbReference type="ARBA" id="ARBA00022840"/>
    </source>
</evidence>
<evidence type="ECO:0000313" key="14">
    <source>
        <dbReference type="EMBL" id="SNV01908.1"/>
    </source>
</evidence>
<protein>
    <recommendedName>
        <fullName evidence="10">L-threonylcarbamoyladenylate synthase</fullName>
        <ecNumber evidence="3">2.7.7.87</ecNumber>
    </recommendedName>
    <alternativeName>
        <fullName evidence="10">L-threonylcarbamoyladenylate synthase</fullName>
    </alternativeName>
</protein>
<dbReference type="GO" id="GO:0061710">
    <property type="term" value="F:L-threonylcarbamoyladenylate synthase"/>
    <property type="evidence" value="ECO:0007669"/>
    <property type="project" value="UniProtKB-EC"/>
</dbReference>
<evidence type="ECO:0000256" key="3">
    <source>
        <dbReference type="ARBA" id="ARBA00012584"/>
    </source>
</evidence>
<dbReference type="Proteomes" id="UP000215539">
    <property type="component" value="Chromosome 1"/>
</dbReference>
<evidence type="ECO:0000313" key="15">
    <source>
        <dbReference type="Proteomes" id="UP000065822"/>
    </source>
</evidence>
<reference evidence="14 16" key="2">
    <citation type="submission" date="2017-06" db="EMBL/GenBank/DDBJ databases">
        <authorList>
            <consortium name="Pathogen Informatics"/>
        </authorList>
    </citation>
    <scope>NUCLEOTIDE SEQUENCE [LARGE SCALE GENOMIC DNA]</scope>
    <source>
        <strain evidence="14 16">NCTC12947</strain>
    </source>
</reference>
<keyword evidence="7" id="KW-0548">Nucleotidyltransferase</keyword>
<sequence>MKEILAAGKIILYPTDTVWGLGCDATNYVAVDKIFKIKQRSESKSLIILVSDEQMLKDYVEEIPAEILIYLKNVDRPTTVIYPKAKNLAANVIASDGSVAIRIPQDDFCKSMIENFGKPIVSTSANISGEPTPTFFKEISSSIIEACDFVCTFRQDDETPRQSSRLVRFLSNGKIEVLR</sequence>
<dbReference type="EC" id="2.7.7.87" evidence="3"/>
<dbReference type="GO" id="GO:0003725">
    <property type="term" value="F:double-stranded RNA binding"/>
    <property type="evidence" value="ECO:0007669"/>
    <property type="project" value="InterPro"/>
</dbReference>
<dbReference type="GO" id="GO:0008033">
    <property type="term" value="P:tRNA processing"/>
    <property type="evidence" value="ECO:0007669"/>
    <property type="project" value="UniProtKB-KW"/>
</dbReference>
<dbReference type="InterPro" id="IPR006070">
    <property type="entry name" value="Sua5-like_dom"/>
</dbReference>
<dbReference type="GO" id="GO:0005737">
    <property type="term" value="C:cytoplasm"/>
    <property type="evidence" value="ECO:0007669"/>
    <property type="project" value="UniProtKB-SubCell"/>
</dbReference>
<evidence type="ECO:0000256" key="10">
    <source>
        <dbReference type="ARBA" id="ARBA00029774"/>
    </source>
</evidence>
<evidence type="ECO:0000313" key="16">
    <source>
        <dbReference type="Proteomes" id="UP000215539"/>
    </source>
</evidence>
<dbReference type="Gene3D" id="3.90.870.10">
    <property type="entry name" value="DHBP synthase"/>
    <property type="match status" value="1"/>
</dbReference>
<dbReference type="PANTHER" id="PTHR17490:SF16">
    <property type="entry name" value="THREONYLCARBAMOYL-AMP SYNTHASE"/>
    <property type="match status" value="1"/>
</dbReference>
<dbReference type="RefSeq" id="WP_066429975.1">
    <property type="nucleotide sequence ID" value="NZ_CP014227.1"/>
</dbReference>
<accession>A0AAX2GXG8</accession>
<comment type="subcellular location">
    <subcellularLocation>
        <location evidence="1">Cytoplasm</location>
    </subcellularLocation>
</comment>
<dbReference type="EMBL" id="CP014227">
    <property type="protein sequence ID" value="AMD85412.1"/>
    <property type="molecule type" value="Genomic_DNA"/>
</dbReference>
<feature type="domain" description="YrdC-like" evidence="12">
    <location>
        <begin position="1"/>
        <end position="179"/>
    </location>
</feature>
<evidence type="ECO:0000256" key="6">
    <source>
        <dbReference type="ARBA" id="ARBA00022694"/>
    </source>
</evidence>
<dbReference type="PROSITE" id="PS51163">
    <property type="entry name" value="YRDC"/>
    <property type="match status" value="1"/>
</dbReference>
<dbReference type="SUPFAM" id="SSF55821">
    <property type="entry name" value="YrdC/RibB"/>
    <property type="match status" value="1"/>
</dbReference>
<evidence type="ECO:0000256" key="2">
    <source>
        <dbReference type="ARBA" id="ARBA00007663"/>
    </source>
</evidence>
<keyword evidence="8" id="KW-0547">Nucleotide-binding</keyword>
<dbReference type="Proteomes" id="UP000065822">
    <property type="component" value="Chromosome"/>
</dbReference>
<evidence type="ECO:0000256" key="1">
    <source>
        <dbReference type="ARBA" id="ARBA00004496"/>
    </source>
</evidence>
<dbReference type="EMBL" id="LT906449">
    <property type="protein sequence ID" value="SNV01908.1"/>
    <property type="molecule type" value="Genomic_DNA"/>
</dbReference>
<evidence type="ECO:0000259" key="12">
    <source>
        <dbReference type="PROSITE" id="PS51163"/>
    </source>
</evidence>
<dbReference type="PANTHER" id="PTHR17490">
    <property type="entry name" value="SUA5"/>
    <property type="match status" value="1"/>
</dbReference>
<evidence type="ECO:0000313" key="13">
    <source>
        <dbReference type="EMBL" id="AMD85412.1"/>
    </source>
</evidence>
<dbReference type="KEGG" id="chg:AXF12_07745"/>
<evidence type="ECO:0000256" key="4">
    <source>
        <dbReference type="ARBA" id="ARBA00022490"/>
    </source>
</evidence>
<keyword evidence="4" id="KW-0963">Cytoplasm</keyword>
<comment type="catalytic activity">
    <reaction evidence="11">
        <text>L-threonine + hydrogencarbonate + ATP = L-threonylcarbamoyladenylate + diphosphate + H2O</text>
        <dbReference type="Rhea" id="RHEA:36407"/>
        <dbReference type="ChEBI" id="CHEBI:15377"/>
        <dbReference type="ChEBI" id="CHEBI:17544"/>
        <dbReference type="ChEBI" id="CHEBI:30616"/>
        <dbReference type="ChEBI" id="CHEBI:33019"/>
        <dbReference type="ChEBI" id="CHEBI:57926"/>
        <dbReference type="ChEBI" id="CHEBI:73682"/>
        <dbReference type="EC" id="2.7.7.87"/>
    </reaction>
</comment>
<dbReference type="InterPro" id="IPR017945">
    <property type="entry name" value="DHBP_synth_RibB-like_a/b_dom"/>
</dbReference>
<keyword evidence="6" id="KW-0819">tRNA processing</keyword>
<organism evidence="14 16">
    <name type="scientific">Capnocytophaga haemolytica</name>
    <dbReference type="NCBI Taxonomy" id="45243"/>
    <lineage>
        <taxon>Bacteria</taxon>
        <taxon>Pseudomonadati</taxon>
        <taxon>Bacteroidota</taxon>
        <taxon>Flavobacteriia</taxon>
        <taxon>Flavobacteriales</taxon>
        <taxon>Flavobacteriaceae</taxon>
        <taxon>Capnocytophaga</taxon>
    </lineage>
</organism>
<dbReference type="AlphaFoldDB" id="A0AAX2GXG8"/>
<keyword evidence="5" id="KW-0808">Transferase</keyword>
<comment type="similarity">
    <text evidence="2">Belongs to the SUA5 family.</text>
</comment>
<reference evidence="13 15" key="1">
    <citation type="submission" date="2016-02" db="EMBL/GenBank/DDBJ databases">
        <authorList>
            <person name="Holder M.E."/>
            <person name="Ajami N.J."/>
            <person name="Petrosino J.F."/>
        </authorList>
    </citation>
    <scope>NUCLEOTIDE SEQUENCE [LARGE SCALE GENOMIC DNA]</scope>
    <source>
        <strain evidence="13 15">CCUG 32990</strain>
    </source>
</reference>
<evidence type="ECO:0000256" key="11">
    <source>
        <dbReference type="ARBA" id="ARBA00048366"/>
    </source>
</evidence>
<dbReference type="GO" id="GO:0005524">
    <property type="term" value="F:ATP binding"/>
    <property type="evidence" value="ECO:0007669"/>
    <property type="project" value="UniProtKB-KW"/>
</dbReference>
<keyword evidence="15" id="KW-1185">Reference proteome</keyword>
<dbReference type="GO" id="GO:0000049">
    <property type="term" value="F:tRNA binding"/>
    <property type="evidence" value="ECO:0007669"/>
    <property type="project" value="TreeGrafter"/>
</dbReference>
<evidence type="ECO:0000256" key="8">
    <source>
        <dbReference type="ARBA" id="ARBA00022741"/>
    </source>
</evidence>
<keyword evidence="9" id="KW-0067">ATP-binding</keyword>